<accession>X0VSC3</accession>
<protein>
    <submittedName>
        <fullName evidence="2">Uncharacterized protein</fullName>
    </submittedName>
</protein>
<comment type="caution">
    <text evidence="2">The sequence shown here is derived from an EMBL/GenBank/DDBJ whole genome shotgun (WGS) entry which is preliminary data.</text>
</comment>
<organism evidence="2">
    <name type="scientific">marine sediment metagenome</name>
    <dbReference type="NCBI Taxonomy" id="412755"/>
    <lineage>
        <taxon>unclassified sequences</taxon>
        <taxon>metagenomes</taxon>
        <taxon>ecological metagenomes</taxon>
    </lineage>
</organism>
<dbReference type="AlphaFoldDB" id="X0VSC3"/>
<evidence type="ECO:0000256" key="1">
    <source>
        <dbReference type="SAM" id="MobiDB-lite"/>
    </source>
</evidence>
<feature type="non-terminal residue" evidence="2">
    <location>
        <position position="1"/>
    </location>
</feature>
<dbReference type="EMBL" id="BARS01028008">
    <property type="protein sequence ID" value="GAG03441.1"/>
    <property type="molecule type" value="Genomic_DNA"/>
</dbReference>
<evidence type="ECO:0000313" key="2">
    <source>
        <dbReference type="EMBL" id="GAG03441.1"/>
    </source>
</evidence>
<feature type="region of interest" description="Disordered" evidence="1">
    <location>
        <begin position="85"/>
        <end position="105"/>
    </location>
</feature>
<name>X0VSC3_9ZZZZ</name>
<reference evidence="2" key="1">
    <citation type="journal article" date="2014" name="Front. Microbiol.">
        <title>High frequency of phylogenetically diverse reductive dehalogenase-homologous genes in deep subseafloor sedimentary metagenomes.</title>
        <authorList>
            <person name="Kawai M."/>
            <person name="Futagami T."/>
            <person name="Toyoda A."/>
            <person name="Takaki Y."/>
            <person name="Nishi S."/>
            <person name="Hori S."/>
            <person name="Arai W."/>
            <person name="Tsubouchi T."/>
            <person name="Morono Y."/>
            <person name="Uchiyama I."/>
            <person name="Ito T."/>
            <person name="Fujiyama A."/>
            <person name="Inagaki F."/>
            <person name="Takami H."/>
        </authorList>
    </citation>
    <scope>NUCLEOTIDE SEQUENCE</scope>
    <source>
        <strain evidence="2">Expedition CK06-06</strain>
    </source>
</reference>
<proteinExistence type="predicted"/>
<sequence length="237" mass="26590">ARLLEESNPEQVFNISTALMSMLLKEAGRAESLAIEVPAESDINLLIDLCFKLIDSVPDGGNTPEFITGQLLESYQEQINSGIQVDGHKEGASTTSTTSNKPGDITEKSADGAVLAVYEITMKPFDDQRISDSEDTVKRFIEETGQQIQEINVICRESDVHPDVIPATNTKYHLGTFIFRNITYQFYEIHLWIVAALSRLIPSNRAMFYKSINEYIAAPNTSEKVKKFWKQLHERGS</sequence>
<feature type="compositionally biased region" description="Polar residues" evidence="1">
    <location>
        <begin position="92"/>
        <end position="101"/>
    </location>
</feature>
<gene>
    <name evidence="2" type="ORF">S01H1_43937</name>
</gene>